<evidence type="ECO:0000313" key="7">
    <source>
        <dbReference type="Proteomes" id="UP000545286"/>
    </source>
</evidence>
<protein>
    <submittedName>
        <fullName evidence="6">AcrR family transcriptional regulator</fullName>
    </submittedName>
</protein>
<dbReference type="InterPro" id="IPR009057">
    <property type="entry name" value="Homeodomain-like_sf"/>
</dbReference>
<evidence type="ECO:0000256" key="1">
    <source>
        <dbReference type="ARBA" id="ARBA00023015"/>
    </source>
</evidence>
<dbReference type="RefSeq" id="WP_183624882.1">
    <property type="nucleotide sequence ID" value="NZ_JACHWJ010000003.1"/>
</dbReference>
<dbReference type="Proteomes" id="UP000545286">
    <property type="component" value="Unassembled WGS sequence"/>
</dbReference>
<keyword evidence="7" id="KW-1185">Reference proteome</keyword>
<dbReference type="PANTHER" id="PTHR30055:SF234">
    <property type="entry name" value="HTH-TYPE TRANSCRIPTIONAL REGULATOR BETI"/>
    <property type="match status" value="1"/>
</dbReference>
<proteinExistence type="predicted"/>
<evidence type="ECO:0000256" key="2">
    <source>
        <dbReference type="ARBA" id="ARBA00023125"/>
    </source>
</evidence>
<dbReference type="InterPro" id="IPR001647">
    <property type="entry name" value="HTH_TetR"/>
</dbReference>
<accession>A0A7W4UQ76</accession>
<name>A0A7W4UQ76_9MICO</name>
<dbReference type="SUPFAM" id="SSF46689">
    <property type="entry name" value="Homeodomain-like"/>
    <property type="match status" value="1"/>
</dbReference>
<dbReference type="GO" id="GO:0000976">
    <property type="term" value="F:transcription cis-regulatory region binding"/>
    <property type="evidence" value="ECO:0007669"/>
    <property type="project" value="TreeGrafter"/>
</dbReference>
<evidence type="ECO:0000256" key="3">
    <source>
        <dbReference type="ARBA" id="ARBA00023163"/>
    </source>
</evidence>
<comment type="caution">
    <text evidence="6">The sequence shown here is derived from an EMBL/GenBank/DDBJ whole genome shotgun (WGS) entry which is preliminary data.</text>
</comment>
<dbReference type="PRINTS" id="PR00455">
    <property type="entry name" value="HTHTETR"/>
</dbReference>
<dbReference type="EMBL" id="JACHWJ010000003">
    <property type="protein sequence ID" value="MBB2958002.1"/>
    <property type="molecule type" value="Genomic_DNA"/>
</dbReference>
<feature type="DNA-binding region" description="H-T-H motif" evidence="4">
    <location>
        <begin position="40"/>
        <end position="59"/>
    </location>
</feature>
<organism evidence="6 7">
    <name type="scientific">Pseudoclavibacter helvolus</name>
    <dbReference type="NCBI Taxonomy" id="255205"/>
    <lineage>
        <taxon>Bacteria</taxon>
        <taxon>Bacillati</taxon>
        <taxon>Actinomycetota</taxon>
        <taxon>Actinomycetes</taxon>
        <taxon>Micrococcales</taxon>
        <taxon>Microbacteriaceae</taxon>
        <taxon>Pseudoclavibacter</taxon>
    </lineage>
</organism>
<sequence length="209" mass="22306">MNAPNSPSGGLRARKKRETENAIENAAVDLALELGFDATTVEAICERAGISRSTFFNYFPSRETAITGRMVQLLRGDDADRILDEHAPDLAHGMLALVLASIGHAHINSDVARKRAQLSAEQPDTITRSTGTLLAIGTQLLEVGVGWLVRRPEYARLPGDPGREAVIAAGLCHAAFSSIMVDAASNLGDLEVSDDDITSAFDAVRVVLD</sequence>
<feature type="domain" description="HTH tetR-type" evidence="5">
    <location>
        <begin position="17"/>
        <end position="77"/>
    </location>
</feature>
<reference evidence="6 7" key="1">
    <citation type="submission" date="2020-08" db="EMBL/GenBank/DDBJ databases">
        <title>Sequencing the genomes of 1000 actinobacteria strains.</title>
        <authorList>
            <person name="Klenk H.-P."/>
        </authorList>
    </citation>
    <scope>NUCLEOTIDE SEQUENCE [LARGE SCALE GENOMIC DNA]</scope>
    <source>
        <strain evidence="6 7">DSM 20419</strain>
    </source>
</reference>
<evidence type="ECO:0000259" key="5">
    <source>
        <dbReference type="PROSITE" id="PS50977"/>
    </source>
</evidence>
<dbReference type="PANTHER" id="PTHR30055">
    <property type="entry name" value="HTH-TYPE TRANSCRIPTIONAL REGULATOR RUTR"/>
    <property type="match status" value="1"/>
</dbReference>
<keyword evidence="3" id="KW-0804">Transcription</keyword>
<dbReference type="PROSITE" id="PS50977">
    <property type="entry name" value="HTH_TETR_2"/>
    <property type="match status" value="1"/>
</dbReference>
<dbReference type="Gene3D" id="1.10.357.10">
    <property type="entry name" value="Tetracycline Repressor, domain 2"/>
    <property type="match status" value="1"/>
</dbReference>
<evidence type="ECO:0000313" key="6">
    <source>
        <dbReference type="EMBL" id="MBB2958002.1"/>
    </source>
</evidence>
<dbReference type="GO" id="GO:0003700">
    <property type="term" value="F:DNA-binding transcription factor activity"/>
    <property type="evidence" value="ECO:0007669"/>
    <property type="project" value="TreeGrafter"/>
</dbReference>
<evidence type="ECO:0000256" key="4">
    <source>
        <dbReference type="PROSITE-ProRule" id="PRU00335"/>
    </source>
</evidence>
<keyword evidence="1" id="KW-0805">Transcription regulation</keyword>
<dbReference type="InterPro" id="IPR050109">
    <property type="entry name" value="HTH-type_TetR-like_transc_reg"/>
</dbReference>
<dbReference type="AlphaFoldDB" id="A0A7W4UQ76"/>
<gene>
    <name evidence="6" type="ORF">FHX72_002147</name>
</gene>
<keyword evidence="2 4" id="KW-0238">DNA-binding</keyword>
<dbReference type="Pfam" id="PF00440">
    <property type="entry name" value="TetR_N"/>
    <property type="match status" value="1"/>
</dbReference>